<reference evidence="1 2" key="1">
    <citation type="journal article" date="2021" name="Hortic Res">
        <title>High-quality reference genome and annotation aids understanding of berry development for evergreen blueberry (Vaccinium darrowii).</title>
        <authorList>
            <person name="Yu J."/>
            <person name="Hulse-Kemp A.M."/>
            <person name="Babiker E."/>
            <person name="Staton M."/>
        </authorList>
    </citation>
    <scope>NUCLEOTIDE SEQUENCE [LARGE SCALE GENOMIC DNA]</scope>
    <source>
        <strain evidence="2">cv. NJ 8807/NJ 8810</strain>
        <tissue evidence="1">Young leaf</tissue>
    </source>
</reference>
<dbReference type="Proteomes" id="UP000828048">
    <property type="component" value="Chromosome 4"/>
</dbReference>
<keyword evidence="2" id="KW-1185">Reference proteome</keyword>
<sequence length="196" mass="23098">MPTGIQIGWDGSEFIQRQMFSSKEEVKYSVQKYSMGRNCAVKTEKSSSTVLVYRCNNENPCLWQLRAIKITDTEEWKITRYAGSHNCISRNVSQDHASLTARHMASSLMSYMPTDPLWRPTYVYHRYCARHIGANFMRRYNKNVSIQVKVTTLEGQKWKYKRQLSKMINWDNDKIHKDLMDLDLPKWSLALIYLRA</sequence>
<gene>
    <name evidence="1" type="ORF">Vadar_024183</name>
</gene>
<dbReference type="EMBL" id="CM037154">
    <property type="protein sequence ID" value="KAH7861285.1"/>
    <property type="molecule type" value="Genomic_DNA"/>
</dbReference>
<protein>
    <submittedName>
        <fullName evidence="1">Uncharacterized protein</fullName>
    </submittedName>
</protein>
<accession>A0ACB7Z6T9</accession>
<organism evidence="1 2">
    <name type="scientific">Vaccinium darrowii</name>
    <dbReference type="NCBI Taxonomy" id="229202"/>
    <lineage>
        <taxon>Eukaryota</taxon>
        <taxon>Viridiplantae</taxon>
        <taxon>Streptophyta</taxon>
        <taxon>Embryophyta</taxon>
        <taxon>Tracheophyta</taxon>
        <taxon>Spermatophyta</taxon>
        <taxon>Magnoliopsida</taxon>
        <taxon>eudicotyledons</taxon>
        <taxon>Gunneridae</taxon>
        <taxon>Pentapetalae</taxon>
        <taxon>asterids</taxon>
        <taxon>Ericales</taxon>
        <taxon>Ericaceae</taxon>
        <taxon>Vaccinioideae</taxon>
        <taxon>Vaccinieae</taxon>
        <taxon>Vaccinium</taxon>
    </lineage>
</organism>
<evidence type="ECO:0000313" key="2">
    <source>
        <dbReference type="Proteomes" id="UP000828048"/>
    </source>
</evidence>
<comment type="caution">
    <text evidence="1">The sequence shown here is derived from an EMBL/GenBank/DDBJ whole genome shotgun (WGS) entry which is preliminary data.</text>
</comment>
<proteinExistence type="predicted"/>
<name>A0ACB7Z6T9_9ERIC</name>
<evidence type="ECO:0000313" key="1">
    <source>
        <dbReference type="EMBL" id="KAH7861285.1"/>
    </source>
</evidence>